<dbReference type="EMBL" id="BAABXL010000001">
    <property type="protein sequence ID" value="GAA6269801.1"/>
    <property type="molecule type" value="Genomic_DNA"/>
</dbReference>
<accession>A0ABQ0B0M6</accession>
<evidence type="ECO:0000313" key="6">
    <source>
        <dbReference type="EMBL" id="GAA6269801.1"/>
    </source>
</evidence>
<evidence type="ECO:0000259" key="5">
    <source>
        <dbReference type="PROSITE" id="PS50931"/>
    </source>
</evidence>
<dbReference type="Gene3D" id="1.10.10.10">
    <property type="entry name" value="Winged helix-like DNA-binding domain superfamily/Winged helix DNA-binding domain"/>
    <property type="match status" value="1"/>
</dbReference>
<proteinExistence type="inferred from homology"/>
<dbReference type="InterPro" id="IPR036390">
    <property type="entry name" value="WH_DNA-bd_sf"/>
</dbReference>
<dbReference type="PRINTS" id="PR00039">
    <property type="entry name" value="HTHLYSR"/>
</dbReference>
<organism evidence="6 7">
    <name type="scientific">Enterocloster alcoholdehydrogenati</name>
    <dbReference type="NCBI Taxonomy" id="2547410"/>
    <lineage>
        <taxon>Bacteria</taxon>
        <taxon>Bacillati</taxon>
        <taxon>Bacillota</taxon>
        <taxon>Clostridia</taxon>
        <taxon>Lachnospirales</taxon>
        <taxon>Lachnospiraceae</taxon>
        <taxon>Enterocloster</taxon>
    </lineage>
</organism>
<dbReference type="PANTHER" id="PTHR30419:SF8">
    <property type="entry name" value="NITROGEN ASSIMILATION TRANSCRIPTIONAL ACTIVATOR-RELATED"/>
    <property type="match status" value="1"/>
</dbReference>
<keyword evidence="2" id="KW-0805">Transcription regulation</keyword>
<protein>
    <submittedName>
        <fullName evidence="6">LysR family transcriptional regulator</fullName>
    </submittedName>
</protein>
<reference evidence="6 7" key="1">
    <citation type="submission" date="2024-04" db="EMBL/GenBank/DDBJ databases">
        <title>Defined microbial consortia suppress multidrug-resistant proinflammatory Enterobacteriaceae via ecological control.</title>
        <authorList>
            <person name="Furuichi M."/>
            <person name="Kawaguchi T."/>
            <person name="Pust M."/>
            <person name="Yasuma K."/>
            <person name="Plichta D."/>
            <person name="Hasegawa N."/>
            <person name="Ohya T."/>
            <person name="Bhattarai S."/>
            <person name="Sasajima S."/>
            <person name="Aoto Y."/>
            <person name="Tuganbaev T."/>
            <person name="Yaginuma M."/>
            <person name="Ueda M."/>
            <person name="Okahashi N."/>
            <person name="Amafuji K."/>
            <person name="Kiridooshi Y."/>
            <person name="Sugita K."/>
            <person name="Strazar M."/>
            <person name="Skelly A."/>
            <person name="Suda W."/>
            <person name="Hattori M."/>
            <person name="Nakamoto N."/>
            <person name="Caballero S."/>
            <person name="Norman J."/>
            <person name="Olle B."/>
            <person name="Tanoue T."/>
            <person name="Arita M."/>
            <person name="Bucci V."/>
            <person name="Atarashi K."/>
            <person name="Xavier R."/>
            <person name="Honda K."/>
        </authorList>
    </citation>
    <scope>NUCLEOTIDE SEQUENCE [LARGE SCALE GENOMIC DNA]</scope>
    <source>
        <strain evidence="7">f13</strain>
    </source>
</reference>
<keyword evidence="3" id="KW-0238">DNA-binding</keyword>
<gene>
    <name evidence="6" type="ORF">F130042H8_28610</name>
</gene>
<dbReference type="Pfam" id="PF03466">
    <property type="entry name" value="LysR_substrate"/>
    <property type="match status" value="1"/>
</dbReference>
<dbReference type="InterPro" id="IPR036388">
    <property type="entry name" value="WH-like_DNA-bd_sf"/>
</dbReference>
<dbReference type="InterPro" id="IPR050950">
    <property type="entry name" value="HTH-type_LysR_regulators"/>
</dbReference>
<dbReference type="PANTHER" id="PTHR30419">
    <property type="entry name" value="HTH-TYPE TRANSCRIPTIONAL REGULATOR YBHD"/>
    <property type="match status" value="1"/>
</dbReference>
<keyword evidence="7" id="KW-1185">Reference proteome</keyword>
<sequence>MEMKEFVYLITLAEEGNISKAAERLYMAQSSLSQFLQQFETELGVRLFVRTSKGIRPTNNGECFIEHARAMLLEYERAKNELWDNENLAAGKIIFGISSFRGLGVLPKILKNFYERYPNVKVEVVEENSMRLEELLLEGKLDLAVIAMPAVRLKNEVSILKRDEILLIANKDHPVMEYVRPMKAEGQYWVDLEDTVQYEYIMSGHDTILGSFGREMFRKKRLKWNSLNNNITAPMAVAMAREGLGLAFTYRSCAEANENVRYLRIGRNGVFLDLGIAYPSGEYHSNGAKALEQVVREIYRLH</sequence>
<evidence type="ECO:0000313" key="7">
    <source>
        <dbReference type="Proteomes" id="UP001600894"/>
    </source>
</evidence>
<evidence type="ECO:0000256" key="3">
    <source>
        <dbReference type="ARBA" id="ARBA00023125"/>
    </source>
</evidence>
<comment type="similarity">
    <text evidence="1">Belongs to the LysR transcriptional regulatory family.</text>
</comment>
<dbReference type="Proteomes" id="UP001600894">
    <property type="component" value="Unassembled WGS sequence"/>
</dbReference>
<dbReference type="CDD" id="cd05466">
    <property type="entry name" value="PBP2_LTTR_substrate"/>
    <property type="match status" value="1"/>
</dbReference>
<comment type="caution">
    <text evidence="6">The sequence shown here is derived from an EMBL/GenBank/DDBJ whole genome shotgun (WGS) entry which is preliminary data.</text>
</comment>
<evidence type="ECO:0000256" key="4">
    <source>
        <dbReference type="ARBA" id="ARBA00023163"/>
    </source>
</evidence>
<dbReference type="PROSITE" id="PS50931">
    <property type="entry name" value="HTH_LYSR"/>
    <property type="match status" value="1"/>
</dbReference>
<dbReference type="Pfam" id="PF00126">
    <property type="entry name" value="HTH_1"/>
    <property type="match status" value="1"/>
</dbReference>
<evidence type="ECO:0000256" key="2">
    <source>
        <dbReference type="ARBA" id="ARBA00023015"/>
    </source>
</evidence>
<dbReference type="SUPFAM" id="SSF53850">
    <property type="entry name" value="Periplasmic binding protein-like II"/>
    <property type="match status" value="1"/>
</dbReference>
<dbReference type="InterPro" id="IPR005119">
    <property type="entry name" value="LysR_subst-bd"/>
</dbReference>
<dbReference type="Gene3D" id="3.40.190.290">
    <property type="match status" value="1"/>
</dbReference>
<evidence type="ECO:0000256" key="1">
    <source>
        <dbReference type="ARBA" id="ARBA00009437"/>
    </source>
</evidence>
<name>A0ABQ0B0M6_9FIRM</name>
<dbReference type="SUPFAM" id="SSF46785">
    <property type="entry name" value="Winged helix' DNA-binding domain"/>
    <property type="match status" value="1"/>
</dbReference>
<dbReference type="InterPro" id="IPR000847">
    <property type="entry name" value="LysR_HTH_N"/>
</dbReference>
<dbReference type="RefSeq" id="WP_176254449.1">
    <property type="nucleotide sequence ID" value="NZ_BAABXL010000001.1"/>
</dbReference>
<keyword evidence="4" id="KW-0804">Transcription</keyword>
<feature type="domain" description="HTH lysR-type" evidence="5">
    <location>
        <begin position="1"/>
        <end position="58"/>
    </location>
</feature>